<dbReference type="GO" id="GO:0016075">
    <property type="term" value="P:rRNA catabolic process"/>
    <property type="evidence" value="ECO:0007669"/>
    <property type="project" value="TreeGrafter"/>
</dbReference>
<keyword evidence="5" id="KW-0460">Magnesium</keyword>
<feature type="binding site" evidence="5">
    <location>
        <position position="103"/>
    </location>
    <ligand>
        <name>Mg(2+)</name>
        <dbReference type="ChEBI" id="CHEBI:18420"/>
    </ligand>
</feature>
<dbReference type="GO" id="GO:0004521">
    <property type="term" value="F:RNA endonuclease activity"/>
    <property type="evidence" value="ECO:0007669"/>
    <property type="project" value="InterPro"/>
</dbReference>
<evidence type="ECO:0000259" key="6">
    <source>
        <dbReference type="Pfam" id="PF01850"/>
    </source>
</evidence>
<dbReference type="InterPro" id="IPR039018">
    <property type="entry name" value="VapC20-like"/>
</dbReference>
<evidence type="ECO:0000256" key="2">
    <source>
        <dbReference type="ARBA" id="ARBA00022722"/>
    </source>
</evidence>
<organism evidence="7 8">
    <name type="scientific">Haloarcula salinisoli</name>
    <dbReference type="NCBI Taxonomy" id="2487746"/>
    <lineage>
        <taxon>Archaea</taxon>
        <taxon>Methanobacteriati</taxon>
        <taxon>Methanobacteriota</taxon>
        <taxon>Stenosarchaea group</taxon>
        <taxon>Halobacteria</taxon>
        <taxon>Halobacteriales</taxon>
        <taxon>Haloarculaceae</taxon>
        <taxon>Haloarcula</taxon>
    </lineage>
</organism>
<dbReference type="RefSeq" id="WP_220588244.1">
    <property type="nucleotide sequence ID" value="NZ_RKLQ01000002.1"/>
</dbReference>
<dbReference type="GO" id="GO:0000287">
    <property type="term" value="F:magnesium ion binding"/>
    <property type="evidence" value="ECO:0007669"/>
    <property type="project" value="UniProtKB-UniRule"/>
</dbReference>
<evidence type="ECO:0000313" key="7">
    <source>
        <dbReference type="EMBL" id="MBX0304008.1"/>
    </source>
</evidence>
<dbReference type="GO" id="GO:0016787">
    <property type="term" value="F:hydrolase activity"/>
    <property type="evidence" value="ECO:0007669"/>
    <property type="project" value="UniProtKB-KW"/>
</dbReference>
<comment type="caution">
    <text evidence="7">The sequence shown here is derived from an EMBL/GenBank/DDBJ whole genome shotgun (WGS) entry which is preliminary data.</text>
</comment>
<keyword evidence="2 5" id="KW-0540">Nuclease</keyword>
<evidence type="ECO:0000256" key="4">
    <source>
        <dbReference type="ARBA" id="ARBA00022801"/>
    </source>
</evidence>
<comment type="cofactor">
    <cofactor evidence="5">
        <name>Mg(2+)</name>
        <dbReference type="ChEBI" id="CHEBI:18420"/>
    </cofactor>
</comment>
<dbReference type="EC" id="3.1.-.-" evidence="5"/>
<feature type="binding site" evidence="5">
    <location>
        <position position="7"/>
    </location>
    <ligand>
        <name>Mg(2+)</name>
        <dbReference type="ChEBI" id="CHEBI:18420"/>
    </ligand>
</feature>
<evidence type="ECO:0000256" key="3">
    <source>
        <dbReference type="ARBA" id="ARBA00022723"/>
    </source>
</evidence>
<dbReference type="Pfam" id="PF01850">
    <property type="entry name" value="PIN"/>
    <property type="match status" value="1"/>
</dbReference>
<dbReference type="PANTHER" id="PTHR42188:SF1">
    <property type="entry name" value="23S RRNA-SPECIFIC ENDONUCLEASE VAPC20"/>
    <property type="match status" value="1"/>
</dbReference>
<dbReference type="EMBL" id="RKLQ01000002">
    <property type="protein sequence ID" value="MBX0304008.1"/>
    <property type="molecule type" value="Genomic_DNA"/>
</dbReference>
<comment type="similarity">
    <text evidence="5">Belongs to the PINc/VapC protein family.</text>
</comment>
<dbReference type="InterPro" id="IPR002716">
    <property type="entry name" value="PIN_dom"/>
</dbReference>
<reference evidence="7" key="1">
    <citation type="submission" date="2021-06" db="EMBL/GenBank/DDBJ databases">
        <title>Halomicroarcula sp. F24A a new haloarchaeum isolated from saline soil.</title>
        <authorList>
            <person name="Duran-Viseras A."/>
            <person name="Sanchez-Porro C."/>
            <person name="Ventosa A."/>
        </authorList>
    </citation>
    <scope>NUCLEOTIDE SEQUENCE</scope>
    <source>
        <strain evidence="7">F24A</strain>
    </source>
</reference>
<dbReference type="HAMAP" id="MF_00265">
    <property type="entry name" value="VapC_Nob1"/>
    <property type="match status" value="1"/>
</dbReference>
<comment type="function">
    <text evidence="5">Toxic component of a toxin-antitoxin (TA) system. An RNase.</text>
</comment>
<keyword evidence="3 5" id="KW-0479">Metal-binding</keyword>
<keyword evidence="5" id="KW-0800">Toxin</keyword>
<evidence type="ECO:0000256" key="1">
    <source>
        <dbReference type="ARBA" id="ARBA00022649"/>
    </source>
</evidence>
<keyword evidence="8" id="KW-1185">Reference proteome</keyword>
<gene>
    <name evidence="5" type="primary">vapC</name>
    <name evidence="7" type="ORF">EGD98_10045</name>
</gene>
<dbReference type="InterPro" id="IPR022907">
    <property type="entry name" value="VapC_family"/>
</dbReference>
<dbReference type="GO" id="GO:0090729">
    <property type="term" value="F:toxin activity"/>
    <property type="evidence" value="ECO:0007669"/>
    <property type="project" value="UniProtKB-KW"/>
</dbReference>
<evidence type="ECO:0000313" key="8">
    <source>
        <dbReference type="Proteomes" id="UP000783863"/>
    </source>
</evidence>
<dbReference type="Proteomes" id="UP000783863">
    <property type="component" value="Unassembled WGS sequence"/>
</dbReference>
<keyword evidence="1 5" id="KW-1277">Toxin-antitoxin system</keyword>
<dbReference type="AlphaFoldDB" id="A0A8J7YIA2"/>
<accession>A0A8J7YIA2</accession>
<protein>
    <recommendedName>
        <fullName evidence="5">Ribonuclease VapC</fullName>
        <shortName evidence="5">RNase VapC</shortName>
        <ecNumber evidence="5">3.1.-.-</ecNumber>
    </recommendedName>
    <alternativeName>
        <fullName evidence="5">Putative toxin VapC</fullName>
    </alternativeName>
</protein>
<proteinExistence type="inferred from homology"/>
<name>A0A8J7YIA2_9EURY</name>
<evidence type="ECO:0000256" key="5">
    <source>
        <dbReference type="HAMAP-Rule" id="MF_00265"/>
    </source>
</evidence>
<sequence length="143" mass="15541">MARVVVDANVLIAARLSRDQNHERGAAISRGVDTGTLPTGVILSDVLEEVVNYLQARGGPEAATETLDALIESSGFVLTHTPKSDFDAGRSLFRRHESLSLTDAVVVAAMQRLDIEYLYSFDDGFDGVDDITRLTTADDPFEQ</sequence>
<keyword evidence="4 5" id="KW-0378">Hydrolase</keyword>
<feature type="domain" description="PIN" evidence="6">
    <location>
        <begin position="4"/>
        <end position="129"/>
    </location>
</feature>
<dbReference type="InterPro" id="IPR029060">
    <property type="entry name" value="PIN-like_dom_sf"/>
</dbReference>
<dbReference type="PANTHER" id="PTHR42188">
    <property type="entry name" value="23S RRNA-SPECIFIC ENDONUCLEASE VAPC20"/>
    <property type="match status" value="1"/>
</dbReference>
<dbReference type="SUPFAM" id="SSF88723">
    <property type="entry name" value="PIN domain-like"/>
    <property type="match status" value="1"/>
</dbReference>
<dbReference type="Gene3D" id="3.40.50.1010">
    <property type="entry name" value="5'-nuclease"/>
    <property type="match status" value="1"/>
</dbReference>